<dbReference type="AlphaFoldDB" id="A0AA46S5K2"/>
<evidence type="ECO:0000256" key="1">
    <source>
        <dbReference type="SAM" id="MobiDB-lite"/>
    </source>
</evidence>
<gene>
    <name evidence="2" type="ORF">LSO60_05680</name>
</gene>
<dbReference type="Proteomes" id="UP001164064">
    <property type="component" value="Chromosome"/>
</dbReference>
<protein>
    <submittedName>
        <fullName evidence="2">Uncharacterized protein</fullName>
    </submittedName>
</protein>
<organism evidence="2 3">
    <name type="scientific">Acinetobacter ursingii</name>
    <dbReference type="NCBI Taxonomy" id="108980"/>
    <lineage>
        <taxon>Bacteria</taxon>
        <taxon>Pseudomonadati</taxon>
        <taxon>Pseudomonadota</taxon>
        <taxon>Gammaproteobacteria</taxon>
        <taxon>Moraxellales</taxon>
        <taxon>Moraxellaceae</taxon>
        <taxon>Acinetobacter</taxon>
    </lineage>
</organism>
<evidence type="ECO:0000313" key="3">
    <source>
        <dbReference type="Proteomes" id="UP001164064"/>
    </source>
</evidence>
<feature type="region of interest" description="Disordered" evidence="1">
    <location>
        <begin position="214"/>
        <end position="244"/>
    </location>
</feature>
<dbReference type="RefSeq" id="WP_119686455.1">
    <property type="nucleotide sequence ID" value="NZ_BHGA01000015.1"/>
</dbReference>
<feature type="compositionally biased region" description="Basic and acidic residues" evidence="1">
    <location>
        <begin position="218"/>
        <end position="244"/>
    </location>
</feature>
<name>A0AA46S5K2_9GAMM</name>
<proteinExistence type="predicted"/>
<accession>A0AA46S5K2</accession>
<sequence length="352" mass="39997">MSELQVIEQNAIVVAFQKENGIQDLFDRMAEQARSIVPDVTTKKGRDAIASQAYKVSKSKTAVDNHGKDLVAGIKAQAAVIDRDRKAWRDQCDALRDEIRKPLDDWEQAENDRVAKHQAVIRAIHSLHDESTLSKESHEIKGYIFDLENMEIGSSFEELEQEAKIAKLETLEKLRTALAAREKYEAEQAELERLRQAEIERQQKERDEAIARQAAENARIEAEKKAQAEREQAEKLARESAEREARLKAEHEAAILREEKLKQQAIEQAKQAETQKQQAIEAERLRIEAEQAAKIKADQEAEAARLANKEHMRSINREILNKFCEIGLDEGQAKAVITAIANNQVPHVSVKY</sequence>
<reference evidence="2" key="1">
    <citation type="journal article" date="2022" name="J Glob Antimicrob Resist">
        <title>Comparative analysis of IMP-4- and OXA-58-containing plasmids of three carbapenemase-producing Acinetobacter ursingii strains in the Netherlands.</title>
        <authorList>
            <person name="Hendrickx A.P.A."/>
            <person name="Schade R.P."/>
            <person name="Landman F."/>
            <person name="Bosch T."/>
            <person name="Schouls L.M."/>
            <person name="van Dijk K."/>
        </authorList>
    </citation>
    <scope>NUCLEOTIDE SEQUENCE</scope>
    <source>
        <strain evidence="2">RIVM_C010559</strain>
    </source>
</reference>
<dbReference type="EMBL" id="CP089051">
    <property type="protein sequence ID" value="UYF72750.1"/>
    <property type="molecule type" value="Genomic_DNA"/>
</dbReference>
<evidence type="ECO:0000313" key="2">
    <source>
        <dbReference type="EMBL" id="UYF72750.1"/>
    </source>
</evidence>